<comment type="similarity">
    <text evidence="1">Belongs to the fantastic four family.</text>
</comment>
<evidence type="ECO:0000313" key="4">
    <source>
        <dbReference type="EMBL" id="KAK9040903.1"/>
    </source>
</evidence>
<keyword evidence="5" id="KW-1185">Reference proteome</keyword>
<sequence length="270" mass="29613">MCSSVCQGLQSCQEGVESPFLRLKLAPPRTNSTQIYNEETNSNGCQLIANRKAEVGGWSFLQSLSDAKAPAENHNVYVHPLVKRSAVRLSEKSLEMCTERLGSETGSDCSDDISLPCLETQTVACDFIPSKLRESWSIRKTSRSNSFPPPLTSISGSNGVQVKSCRENGRLVLQAISLPPCHSYFHAERSEGRLRLSLFMDATPVLDEEDQEEEDDEEELYGETENIEGNNGNDGGEIGTGKLQRPSSCKESDRGHKGGLLNLKPFLVAT</sequence>
<dbReference type="EMBL" id="JBBPBN010000004">
    <property type="protein sequence ID" value="KAK9040903.1"/>
    <property type="molecule type" value="Genomic_DNA"/>
</dbReference>
<organism evidence="4 5">
    <name type="scientific">Hibiscus sabdariffa</name>
    <name type="common">roselle</name>
    <dbReference type="NCBI Taxonomy" id="183260"/>
    <lineage>
        <taxon>Eukaryota</taxon>
        <taxon>Viridiplantae</taxon>
        <taxon>Streptophyta</taxon>
        <taxon>Embryophyta</taxon>
        <taxon>Tracheophyta</taxon>
        <taxon>Spermatophyta</taxon>
        <taxon>Magnoliopsida</taxon>
        <taxon>eudicotyledons</taxon>
        <taxon>Gunneridae</taxon>
        <taxon>Pentapetalae</taxon>
        <taxon>rosids</taxon>
        <taxon>malvids</taxon>
        <taxon>Malvales</taxon>
        <taxon>Malvaceae</taxon>
        <taxon>Malvoideae</taxon>
        <taxon>Hibiscus</taxon>
    </lineage>
</organism>
<dbReference type="InterPro" id="IPR021410">
    <property type="entry name" value="FAF"/>
</dbReference>
<reference evidence="4 5" key="1">
    <citation type="journal article" date="2024" name="G3 (Bethesda)">
        <title>Genome assembly of Hibiscus sabdariffa L. provides insights into metabolisms of medicinal natural products.</title>
        <authorList>
            <person name="Kim T."/>
        </authorList>
    </citation>
    <scope>NUCLEOTIDE SEQUENCE [LARGE SCALE GENOMIC DNA]</scope>
    <source>
        <strain evidence="4">TK-2024</strain>
        <tissue evidence="4">Old leaves</tissue>
    </source>
</reference>
<feature type="compositionally biased region" description="Acidic residues" evidence="2">
    <location>
        <begin position="207"/>
        <end position="226"/>
    </location>
</feature>
<evidence type="ECO:0000259" key="3">
    <source>
        <dbReference type="Pfam" id="PF11250"/>
    </source>
</evidence>
<proteinExistence type="inferred from homology"/>
<name>A0ABR2TTY8_9ROSI</name>
<feature type="region of interest" description="Disordered" evidence="2">
    <location>
        <begin position="139"/>
        <end position="159"/>
    </location>
</feature>
<gene>
    <name evidence="4" type="ORF">V6N11_016039</name>
</gene>
<dbReference type="PANTHER" id="PTHR33155">
    <property type="entry name" value="FANTASTIC FOUR-LIKE PROTEIN (DUF3049)"/>
    <property type="match status" value="1"/>
</dbReference>
<feature type="region of interest" description="Disordered" evidence="2">
    <location>
        <begin position="207"/>
        <end position="270"/>
    </location>
</feature>
<evidence type="ECO:0000256" key="1">
    <source>
        <dbReference type="ARBA" id="ARBA00008690"/>
    </source>
</evidence>
<evidence type="ECO:0000256" key="2">
    <source>
        <dbReference type="SAM" id="MobiDB-lite"/>
    </source>
</evidence>
<protein>
    <recommendedName>
        <fullName evidence="3">FAF domain-containing protein</fullName>
    </recommendedName>
</protein>
<dbReference type="Pfam" id="PF11250">
    <property type="entry name" value="FAF"/>
    <property type="match status" value="1"/>
</dbReference>
<dbReference type="PANTHER" id="PTHR33155:SF8">
    <property type="entry name" value="PROTEIN FANTASTIC FOUR 1"/>
    <property type="match status" value="1"/>
</dbReference>
<comment type="caution">
    <text evidence="4">The sequence shown here is derived from an EMBL/GenBank/DDBJ whole genome shotgun (WGS) entry which is preliminary data.</text>
</comment>
<evidence type="ECO:0000313" key="5">
    <source>
        <dbReference type="Proteomes" id="UP001396334"/>
    </source>
</evidence>
<feature type="domain" description="FAF" evidence="3">
    <location>
        <begin position="146"/>
        <end position="198"/>
    </location>
</feature>
<dbReference type="Proteomes" id="UP001396334">
    <property type="component" value="Unassembled WGS sequence"/>
</dbReference>
<accession>A0ABR2TTY8</accession>
<dbReference type="InterPro" id="IPR046431">
    <property type="entry name" value="FAF_dom"/>
</dbReference>